<dbReference type="AlphaFoldDB" id="A0A8J2KZ42"/>
<organism evidence="2 3">
    <name type="scientific">Allacma fusca</name>
    <dbReference type="NCBI Taxonomy" id="39272"/>
    <lineage>
        <taxon>Eukaryota</taxon>
        <taxon>Metazoa</taxon>
        <taxon>Ecdysozoa</taxon>
        <taxon>Arthropoda</taxon>
        <taxon>Hexapoda</taxon>
        <taxon>Collembola</taxon>
        <taxon>Symphypleona</taxon>
        <taxon>Sminthuridae</taxon>
        <taxon>Allacma</taxon>
    </lineage>
</organism>
<reference evidence="2" key="1">
    <citation type="submission" date="2021-06" db="EMBL/GenBank/DDBJ databases">
        <authorList>
            <person name="Hodson N. C."/>
            <person name="Mongue J. A."/>
            <person name="Jaron S. K."/>
        </authorList>
    </citation>
    <scope>NUCLEOTIDE SEQUENCE</scope>
</reference>
<feature type="compositionally biased region" description="Polar residues" evidence="1">
    <location>
        <begin position="65"/>
        <end position="80"/>
    </location>
</feature>
<evidence type="ECO:0000256" key="1">
    <source>
        <dbReference type="SAM" id="MobiDB-lite"/>
    </source>
</evidence>
<sequence>MMMDNRKQVIGPSQLVLNGHRQQRERVQQRHQQSDLITILDDEIDNENTLTPAMVMAEEPPRGPNDSNQHIDSDTVSNGSDMKDGSPKFTTVALVFDISEEEFRVATAKLRRIVKHTILISLKRRKRKRRRNLKNW</sequence>
<accession>A0A8J2KZ42</accession>
<proteinExistence type="predicted"/>
<dbReference type="EMBL" id="CAJVCH010538236">
    <property type="protein sequence ID" value="CAG7826007.1"/>
    <property type="molecule type" value="Genomic_DNA"/>
</dbReference>
<keyword evidence="3" id="KW-1185">Reference proteome</keyword>
<dbReference type="Proteomes" id="UP000708208">
    <property type="component" value="Unassembled WGS sequence"/>
</dbReference>
<feature type="region of interest" description="Disordered" evidence="1">
    <location>
        <begin position="56"/>
        <end position="86"/>
    </location>
</feature>
<protein>
    <submittedName>
        <fullName evidence="2">Uncharacterized protein</fullName>
    </submittedName>
</protein>
<evidence type="ECO:0000313" key="3">
    <source>
        <dbReference type="Proteomes" id="UP000708208"/>
    </source>
</evidence>
<name>A0A8J2KZ42_9HEXA</name>
<comment type="caution">
    <text evidence="2">The sequence shown here is derived from an EMBL/GenBank/DDBJ whole genome shotgun (WGS) entry which is preliminary data.</text>
</comment>
<gene>
    <name evidence="2" type="ORF">AFUS01_LOCUS36078</name>
</gene>
<evidence type="ECO:0000313" key="2">
    <source>
        <dbReference type="EMBL" id="CAG7826007.1"/>
    </source>
</evidence>